<proteinExistence type="predicted"/>
<dbReference type="WBParaSite" id="GPUH_0002001701-mRNA-1">
    <property type="protein sequence ID" value="GPUH_0002001701-mRNA-1"/>
    <property type="gene ID" value="GPUH_0002001701"/>
</dbReference>
<keyword evidence="2" id="KW-1185">Reference proteome</keyword>
<dbReference type="AlphaFoldDB" id="A0A183EGA1"/>
<dbReference type="EMBL" id="UYRT01089557">
    <property type="protein sequence ID" value="VDN35060.1"/>
    <property type="molecule type" value="Genomic_DNA"/>
</dbReference>
<reference evidence="1 2" key="2">
    <citation type="submission" date="2018-11" db="EMBL/GenBank/DDBJ databases">
        <authorList>
            <consortium name="Pathogen Informatics"/>
        </authorList>
    </citation>
    <scope>NUCLEOTIDE SEQUENCE [LARGE SCALE GENOMIC DNA]</scope>
</reference>
<reference evidence="3" key="1">
    <citation type="submission" date="2016-06" db="UniProtKB">
        <authorList>
            <consortium name="WormBaseParasite"/>
        </authorList>
    </citation>
    <scope>IDENTIFICATION</scope>
</reference>
<organism evidence="3">
    <name type="scientific">Gongylonema pulchrum</name>
    <dbReference type="NCBI Taxonomy" id="637853"/>
    <lineage>
        <taxon>Eukaryota</taxon>
        <taxon>Metazoa</taxon>
        <taxon>Ecdysozoa</taxon>
        <taxon>Nematoda</taxon>
        <taxon>Chromadorea</taxon>
        <taxon>Rhabditida</taxon>
        <taxon>Spirurina</taxon>
        <taxon>Spiruromorpha</taxon>
        <taxon>Spiruroidea</taxon>
        <taxon>Gongylonematidae</taxon>
        <taxon>Gongylonema</taxon>
    </lineage>
</organism>
<name>A0A183EGA1_9BILA</name>
<gene>
    <name evidence="1" type="ORF">GPUH_LOCUS19994</name>
</gene>
<sequence>MTEKTAWWKMPLALSSEQRNKRACWQINGFQGDLALFSSAWTPCMLCSNSLHHHFCEKPFFDKIVQVNVKRDGRRLRTQGNGVTGAMPSIELLLTAA</sequence>
<evidence type="ECO:0000313" key="1">
    <source>
        <dbReference type="EMBL" id="VDN35060.1"/>
    </source>
</evidence>
<dbReference type="Proteomes" id="UP000271098">
    <property type="component" value="Unassembled WGS sequence"/>
</dbReference>
<accession>A0A183EGA1</accession>
<evidence type="ECO:0000313" key="3">
    <source>
        <dbReference type="WBParaSite" id="GPUH_0002001701-mRNA-1"/>
    </source>
</evidence>
<evidence type="ECO:0000313" key="2">
    <source>
        <dbReference type="Proteomes" id="UP000271098"/>
    </source>
</evidence>
<protein>
    <submittedName>
        <fullName evidence="3">CMP/dCMP-type deaminase domain-containing protein</fullName>
    </submittedName>
</protein>